<dbReference type="InterPro" id="IPR016461">
    <property type="entry name" value="COMT-like"/>
</dbReference>
<keyword evidence="1 6" id="KW-0489">Methyltransferase</keyword>
<keyword evidence="3" id="KW-0949">S-adenosyl-L-methionine</keyword>
<reference evidence="7" key="1">
    <citation type="journal article" date="2019" name="Int. J. Syst. Evol. Microbiol.">
        <title>The Global Catalogue of Microorganisms (GCM) 10K type strain sequencing project: providing services to taxonomists for standard genome sequencing and annotation.</title>
        <authorList>
            <consortium name="The Broad Institute Genomics Platform"/>
            <consortium name="The Broad Institute Genome Sequencing Center for Infectious Disease"/>
            <person name="Wu L."/>
            <person name="Ma J."/>
        </authorList>
    </citation>
    <scope>NUCLEOTIDE SEQUENCE [LARGE SCALE GENOMIC DNA]</scope>
    <source>
        <strain evidence="7">CCUG 53903</strain>
    </source>
</reference>
<dbReference type="Gene3D" id="3.40.50.150">
    <property type="entry name" value="Vaccinia Virus protein VP39"/>
    <property type="match status" value="1"/>
</dbReference>
<dbReference type="GO" id="GO:0032259">
    <property type="term" value="P:methylation"/>
    <property type="evidence" value="ECO:0007669"/>
    <property type="project" value="UniProtKB-KW"/>
</dbReference>
<feature type="domain" description="O-methyltransferase dimerisation" evidence="5">
    <location>
        <begin position="9"/>
        <end position="84"/>
    </location>
</feature>
<dbReference type="SUPFAM" id="SSF53335">
    <property type="entry name" value="S-adenosyl-L-methionine-dependent methyltransferases"/>
    <property type="match status" value="1"/>
</dbReference>
<dbReference type="RefSeq" id="WP_379517392.1">
    <property type="nucleotide sequence ID" value="NZ_JBHSPA010000031.1"/>
</dbReference>
<sequence>MSGPEAVLRIASGARAAQVLFSAVELGVFTALSAEPLSADELAGKLGLHPAAVRDLLSALAALGLLARESGRYRPAEAAETYLVAGRPDYLGGFLAFLDGALHPAWRGLTESLRTGRPVRPGDPYGSLYTDPAERDGFLNAMDVLNRPIGAALARLGGWRLAGSFVDVGGARGNLAAQLVRAHPGLEATVFDLPALRPAFDAHMAALGLGTRVRFEPGDFFAGPLPEADALIFGHVLHNWPVERRRELLRKAHDALRPGGRVLVYDPMTDERRPRLPIALASLNMLVWSDGGAEYPVGDLRGWLFEAGFASVTTGPLTPSSTLVVARKAPR</sequence>
<protein>
    <submittedName>
        <fullName evidence="6">Methyltransferase</fullName>
    </submittedName>
</protein>
<name>A0ABW1CRA2_9ACTN</name>
<dbReference type="PANTHER" id="PTHR43712:SF2">
    <property type="entry name" value="O-METHYLTRANSFERASE CICE"/>
    <property type="match status" value="1"/>
</dbReference>
<keyword evidence="7" id="KW-1185">Reference proteome</keyword>
<evidence type="ECO:0000256" key="2">
    <source>
        <dbReference type="ARBA" id="ARBA00022679"/>
    </source>
</evidence>
<dbReference type="PIRSF" id="PIRSF005739">
    <property type="entry name" value="O-mtase"/>
    <property type="match status" value="1"/>
</dbReference>
<dbReference type="InterPro" id="IPR012967">
    <property type="entry name" value="COMT_dimerisation"/>
</dbReference>
<dbReference type="Pfam" id="PF00891">
    <property type="entry name" value="Methyltransf_2"/>
    <property type="match status" value="1"/>
</dbReference>
<keyword evidence="2" id="KW-0808">Transferase</keyword>
<dbReference type="InterPro" id="IPR036390">
    <property type="entry name" value="WH_DNA-bd_sf"/>
</dbReference>
<dbReference type="InterPro" id="IPR029063">
    <property type="entry name" value="SAM-dependent_MTases_sf"/>
</dbReference>
<dbReference type="InterPro" id="IPR036388">
    <property type="entry name" value="WH-like_DNA-bd_sf"/>
</dbReference>
<feature type="domain" description="O-methyltransferase C-terminal" evidence="4">
    <location>
        <begin position="124"/>
        <end position="309"/>
    </location>
</feature>
<accession>A0ABW1CRA2</accession>
<gene>
    <name evidence="6" type="ORF">ACFPZ3_28860</name>
</gene>
<dbReference type="PROSITE" id="PS51683">
    <property type="entry name" value="SAM_OMT_II"/>
    <property type="match status" value="1"/>
</dbReference>
<comment type="caution">
    <text evidence="6">The sequence shown here is derived from an EMBL/GenBank/DDBJ whole genome shotgun (WGS) entry which is preliminary data.</text>
</comment>
<evidence type="ECO:0000256" key="1">
    <source>
        <dbReference type="ARBA" id="ARBA00022603"/>
    </source>
</evidence>
<dbReference type="InterPro" id="IPR001077">
    <property type="entry name" value="COMT_C"/>
</dbReference>
<evidence type="ECO:0000313" key="6">
    <source>
        <dbReference type="EMBL" id="MFC5827892.1"/>
    </source>
</evidence>
<dbReference type="Pfam" id="PF08100">
    <property type="entry name" value="Dimerisation"/>
    <property type="match status" value="1"/>
</dbReference>
<dbReference type="Gene3D" id="1.10.10.10">
    <property type="entry name" value="Winged helix-like DNA-binding domain superfamily/Winged helix DNA-binding domain"/>
    <property type="match status" value="1"/>
</dbReference>
<proteinExistence type="predicted"/>
<organism evidence="6 7">
    <name type="scientific">Nonomuraea insulae</name>
    <dbReference type="NCBI Taxonomy" id="1616787"/>
    <lineage>
        <taxon>Bacteria</taxon>
        <taxon>Bacillati</taxon>
        <taxon>Actinomycetota</taxon>
        <taxon>Actinomycetes</taxon>
        <taxon>Streptosporangiales</taxon>
        <taxon>Streptosporangiaceae</taxon>
        <taxon>Nonomuraea</taxon>
    </lineage>
</organism>
<evidence type="ECO:0000259" key="4">
    <source>
        <dbReference type="Pfam" id="PF00891"/>
    </source>
</evidence>
<evidence type="ECO:0000259" key="5">
    <source>
        <dbReference type="Pfam" id="PF08100"/>
    </source>
</evidence>
<dbReference type="CDD" id="cd02440">
    <property type="entry name" value="AdoMet_MTases"/>
    <property type="match status" value="1"/>
</dbReference>
<dbReference type="GO" id="GO:0008168">
    <property type="term" value="F:methyltransferase activity"/>
    <property type="evidence" value="ECO:0007669"/>
    <property type="project" value="UniProtKB-KW"/>
</dbReference>
<dbReference type="PANTHER" id="PTHR43712">
    <property type="entry name" value="PUTATIVE (AFU_ORTHOLOGUE AFUA_4G14580)-RELATED"/>
    <property type="match status" value="1"/>
</dbReference>
<dbReference type="SUPFAM" id="SSF46785">
    <property type="entry name" value="Winged helix' DNA-binding domain"/>
    <property type="match status" value="1"/>
</dbReference>
<dbReference type="EMBL" id="JBHSPA010000031">
    <property type="protein sequence ID" value="MFC5827892.1"/>
    <property type="molecule type" value="Genomic_DNA"/>
</dbReference>
<evidence type="ECO:0000313" key="7">
    <source>
        <dbReference type="Proteomes" id="UP001596058"/>
    </source>
</evidence>
<dbReference type="Proteomes" id="UP001596058">
    <property type="component" value="Unassembled WGS sequence"/>
</dbReference>
<evidence type="ECO:0000256" key="3">
    <source>
        <dbReference type="ARBA" id="ARBA00022691"/>
    </source>
</evidence>